<feature type="domain" description="Glucose-methanol-choline oxidoreductase N-terminal" evidence="7">
    <location>
        <begin position="80"/>
        <end position="103"/>
    </location>
</feature>
<protein>
    <submittedName>
        <fullName evidence="10">GMC oxidoreductase</fullName>
    </submittedName>
    <submittedName>
        <fullName evidence="9">Oxidoreductase, GMC family protein</fullName>
    </submittedName>
</protein>
<dbReference type="PANTHER" id="PTHR11552:SF147">
    <property type="entry name" value="CHOLINE DEHYDROGENASE, MITOCHONDRIAL"/>
    <property type="match status" value="1"/>
</dbReference>
<evidence type="ECO:0000313" key="14">
    <source>
        <dbReference type="Proteomes" id="UP000193811"/>
    </source>
</evidence>
<dbReference type="RefSeq" id="WP_019348204.1">
    <property type="nucleotide sequence ID" value="NZ_AGSZ01000678.1"/>
</dbReference>
<evidence type="ECO:0000313" key="13">
    <source>
        <dbReference type="Proteomes" id="UP000182227"/>
    </source>
</evidence>
<evidence type="ECO:0000256" key="5">
    <source>
        <dbReference type="PIRSR" id="PIRSR000137-2"/>
    </source>
</evidence>
<reference evidence="10 12" key="2">
    <citation type="submission" date="2015-06" db="EMBL/GenBank/DDBJ databases">
        <title>Genome sequence of Mycobacterium conceptionense strain MLE.</title>
        <authorList>
            <person name="Greninger A.L."/>
            <person name="Cunningham G."/>
            <person name="Chiu C.Y."/>
            <person name="Miller S."/>
        </authorList>
    </citation>
    <scope>NUCLEOTIDE SEQUENCE [LARGE SCALE GENOMIC DNA]</scope>
    <source>
        <strain evidence="10 12">MLE</strain>
    </source>
</reference>
<accession>A0A0J8U162</accession>
<evidence type="ECO:0000313" key="10">
    <source>
        <dbReference type="EMBL" id="KMV15326.1"/>
    </source>
</evidence>
<evidence type="ECO:0000259" key="8">
    <source>
        <dbReference type="PROSITE" id="PS00624"/>
    </source>
</evidence>
<dbReference type="Pfam" id="PF00732">
    <property type="entry name" value="GMC_oxred_N"/>
    <property type="match status" value="1"/>
</dbReference>
<reference evidence="9 13" key="1">
    <citation type="submission" date="2015-03" db="EMBL/GenBank/DDBJ databases">
        <authorList>
            <person name="Murphy D."/>
        </authorList>
    </citation>
    <scope>NUCLEOTIDE SEQUENCE [LARGE SCALE GENOMIC DNA]</scope>
    <source>
        <strain evidence="9 13">D16</strain>
    </source>
</reference>
<evidence type="ECO:0000256" key="6">
    <source>
        <dbReference type="RuleBase" id="RU003968"/>
    </source>
</evidence>
<organism evidence="10 12">
    <name type="scientific">Mycolicibacterium conceptionense</name>
    <dbReference type="NCBI Taxonomy" id="451644"/>
    <lineage>
        <taxon>Bacteria</taxon>
        <taxon>Bacillati</taxon>
        <taxon>Actinomycetota</taxon>
        <taxon>Actinomycetes</taxon>
        <taxon>Mycobacteriales</taxon>
        <taxon>Mycobacteriaceae</taxon>
        <taxon>Mycolicibacterium</taxon>
    </lineage>
</organism>
<dbReference type="Proteomes" id="UP000193811">
    <property type="component" value="Unassembled WGS sequence"/>
</dbReference>
<dbReference type="InterPro" id="IPR000172">
    <property type="entry name" value="GMC_OxRdtase_N"/>
</dbReference>
<dbReference type="EMBL" id="LFOD01000032">
    <property type="protein sequence ID" value="KMV15326.1"/>
    <property type="molecule type" value="Genomic_DNA"/>
</dbReference>
<evidence type="ECO:0000256" key="3">
    <source>
        <dbReference type="ARBA" id="ARBA00022630"/>
    </source>
</evidence>
<dbReference type="SUPFAM" id="SSF51905">
    <property type="entry name" value="FAD/NAD(P)-binding domain"/>
    <property type="match status" value="1"/>
</dbReference>
<evidence type="ECO:0000313" key="9">
    <source>
        <dbReference type="EMBL" id="CQD12128.1"/>
    </source>
</evidence>
<comment type="similarity">
    <text evidence="2 6">Belongs to the GMC oxidoreductase family.</text>
</comment>
<evidence type="ECO:0000256" key="2">
    <source>
        <dbReference type="ARBA" id="ARBA00010790"/>
    </source>
</evidence>
<dbReference type="Gene3D" id="3.50.50.60">
    <property type="entry name" value="FAD/NAD(P)-binding domain"/>
    <property type="match status" value="1"/>
</dbReference>
<evidence type="ECO:0000256" key="1">
    <source>
        <dbReference type="ARBA" id="ARBA00001974"/>
    </source>
</evidence>
<dbReference type="OrthoDB" id="9785276at2"/>
<evidence type="ECO:0000313" key="11">
    <source>
        <dbReference type="EMBL" id="ORV26512.1"/>
    </source>
</evidence>
<evidence type="ECO:0000259" key="7">
    <source>
        <dbReference type="PROSITE" id="PS00623"/>
    </source>
</evidence>
<feature type="binding site" evidence="5">
    <location>
        <position position="217"/>
    </location>
    <ligand>
        <name>FAD</name>
        <dbReference type="ChEBI" id="CHEBI:57692"/>
    </ligand>
</feature>
<dbReference type="PROSITE" id="PS00623">
    <property type="entry name" value="GMC_OXRED_1"/>
    <property type="match status" value="1"/>
</dbReference>
<evidence type="ECO:0000313" key="12">
    <source>
        <dbReference type="Proteomes" id="UP000037594"/>
    </source>
</evidence>
<dbReference type="EMBL" id="LQOP01000016">
    <property type="protein sequence ID" value="ORV26512.1"/>
    <property type="molecule type" value="Genomic_DNA"/>
</dbReference>
<keyword evidence="4 5" id="KW-0274">FAD</keyword>
<sequence length="534" mass="57605">MNSYDYIIAGAGSAGCVLANRLSADPAVSVLLIEAGGGDRSPMFSIPKGSGLVFENEKYTWQYKTIPFGPSAHVETWMRGKLLGGSSSVNGMIYNRGHRADYDELERLGNPGWGWDHILPIFKSFEDNEFGPSPTRGTGGPLHISVLRDPDPLCQEMLAAGVKAGLTEVQDINESDEPRIGYATSTIKNGRRVSASRAFLKPAMSRPNLTVLTNTSVDRILFDAGRAVGVLTRNRRGSTDIRAGREVIVSLGSLNSPKLLQLSGIGPKEVLTAAGIQVYLDRERVGHGLREHRCAAMRFRLNDDLGYNRQLSGNLAQAKTGVKYLATRKGPLAAPSFDLIAFVKSRPEAERVDAQLMLGPWTIPPYNTGQPVVIERAAGASCLGMALRPTSEGRCEITASDPDAPVLIDPNYLGTEEDRQTTANLLRTMREIFGQEPIVDRIEGETYPGSAAISDDELVDAALDGGYSGYHAIGTCAMGPHEDAVVDSRLRVRGVDGLRVVDCSVMPSMVAGNLNGPMMAMAWRAADFILEDLS</sequence>
<dbReference type="SUPFAM" id="SSF54373">
    <property type="entry name" value="FAD-linked reductases, C-terminal domain"/>
    <property type="match status" value="1"/>
</dbReference>
<dbReference type="Pfam" id="PF05199">
    <property type="entry name" value="GMC_oxred_C"/>
    <property type="match status" value="1"/>
</dbReference>
<name>A0A0J8U162_9MYCO</name>
<dbReference type="GO" id="GO:0016614">
    <property type="term" value="F:oxidoreductase activity, acting on CH-OH group of donors"/>
    <property type="evidence" value="ECO:0007669"/>
    <property type="project" value="InterPro"/>
</dbReference>
<dbReference type="EMBL" id="CTEF01000001">
    <property type="protein sequence ID" value="CQD12128.1"/>
    <property type="molecule type" value="Genomic_DNA"/>
</dbReference>
<dbReference type="AlphaFoldDB" id="A0A0J8U162"/>
<dbReference type="PATRIC" id="fig|451644.5.peg.5345"/>
<dbReference type="Gene3D" id="3.30.560.10">
    <property type="entry name" value="Glucose Oxidase, domain 3"/>
    <property type="match status" value="1"/>
</dbReference>
<dbReference type="GO" id="GO:0050660">
    <property type="term" value="F:flavin adenine dinucleotide binding"/>
    <property type="evidence" value="ECO:0007669"/>
    <property type="project" value="InterPro"/>
</dbReference>
<dbReference type="GeneID" id="44297149"/>
<dbReference type="InterPro" id="IPR036188">
    <property type="entry name" value="FAD/NAD-bd_sf"/>
</dbReference>
<dbReference type="PANTHER" id="PTHR11552">
    <property type="entry name" value="GLUCOSE-METHANOL-CHOLINE GMC OXIDOREDUCTASE"/>
    <property type="match status" value="1"/>
</dbReference>
<dbReference type="Proteomes" id="UP000182227">
    <property type="component" value="Unassembled WGS sequence"/>
</dbReference>
<evidence type="ECO:0000256" key="4">
    <source>
        <dbReference type="ARBA" id="ARBA00022827"/>
    </source>
</evidence>
<keyword evidence="3 6" id="KW-0285">Flavoprotein</keyword>
<keyword evidence="14" id="KW-1185">Reference proteome</keyword>
<dbReference type="PROSITE" id="PS00624">
    <property type="entry name" value="GMC_OXRED_2"/>
    <property type="match status" value="1"/>
</dbReference>
<dbReference type="Proteomes" id="UP000037594">
    <property type="component" value="Unassembled WGS sequence"/>
</dbReference>
<feature type="domain" description="Glucose-methanol-choline oxidoreductase N-terminal" evidence="8">
    <location>
        <begin position="252"/>
        <end position="266"/>
    </location>
</feature>
<proteinExistence type="inferred from homology"/>
<dbReference type="InterPro" id="IPR007867">
    <property type="entry name" value="GMC_OxRtase_C"/>
</dbReference>
<dbReference type="InterPro" id="IPR012132">
    <property type="entry name" value="GMC_OxRdtase"/>
</dbReference>
<dbReference type="PIRSF" id="PIRSF000137">
    <property type="entry name" value="Alcohol_oxidase"/>
    <property type="match status" value="1"/>
</dbReference>
<gene>
    <name evidence="10" type="ORF">ACT17_25920</name>
    <name evidence="11" type="ORF">AWB98_16915</name>
    <name evidence="9" type="ORF">BN970_02480</name>
</gene>
<comment type="cofactor">
    <cofactor evidence="1 5">
        <name>FAD</name>
        <dbReference type="ChEBI" id="CHEBI:57692"/>
    </cofactor>
</comment>
<reference evidence="11 14" key="3">
    <citation type="submission" date="2016-01" db="EMBL/GenBank/DDBJ databases">
        <title>The new phylogeny of the genus Mycobacterium.</title>
        <authorList>
            <person name="Tarcisio F."/>
            <person name="Conor M."/>
            <person name="Antonella G."/>
            <person name="Elisabetta G."/>
            <person name="Giulia F.S."/>
            <person name="Sara T."/>
            <person name="Anna F."/>
            <person name="Clotilde B."/>
            <person name="Roberto B."/>
            <person name="Veronica D.S."/>
            <person name="Fabio R."/>
            <person name="Monica P."/>
            <person name="Olivier J."/>
            <person name="Enrico T."/>
            <person name="Nicola S."/>
        </authorList>
    </citation>
    <scope>NUCLEOTIDE SEQUENCE [LARGE SCALE GENOMIC DNA]</scope>
    <source>
        <strain evidence="11 14">CCUG 50187</strain>
    </source>
</reference>